<dbReference type="PANTHER" id="PTHR24305:SF232">
    <property type="entry name" value="P450, PUTATIVE (EUROFUNG)-RELATED"/>
    <property type="match status" value="1"/>
</dbReference>
<evidence type="ECO:0000256" key="5">
    <source>
        <dbReference type="PIRSR" id="PIRSR602401-1"/>
    </source>
</evidence>
<keyword evidence="5" id="KW-0349">Heme</keyword>
<dbReference type="InterPro" id="IPR002401">
    <property type="entry name" value="Cyt_P450_E_grp-I"/>
</dbReference>
<keyword evidence="3 5" id="KW-0479">Metal-binding</keyword>
<dbReference type="PRINTS" id="PR00385">
    <property type="entry name" value="P450"/>
</dbReference>
<comment type="similarity">
    <text evidence="2">Belongs to the cytochrome P450 family.</text>
</comment>
<dbReference type="Gene3D" id="1.10.630.10">
    <property type="entry name" value="Cytochrome P450"/>
    <property type="match status" value="1"/>
</dbReference>
<evidence type="ECO:0008006" key="9">
    <source>
        <dbReference type="Google" id="ProtNLM"/>
    </source>
</evidence>
<keyword evidence="4 5" id="KW-0408">Iron</keyword>
<dbReference type="Proteomes" id="UP000001067">
    <property type="component" value="Unassembled WGS sequence"/>
</dbReference>
<evidence type="ECO:0000256" key="2">
    <source>
        <dbReference type="ARBA" id="ARBA00010617"/>
    </source>
</evidence>
<name>E3RK03_PYRTT</name>
<keyword evidence="8" id="KW-1185">Reference proteome</keyword>
<evidence type="ECO:0000313" key="8">
    <source>
        <dbReference type="Proteomes" id="UP000001067"/>
    </source>
</evidence>
<dbReference type="GO" id="GO:0005506">
    <property type="term" value="F:iron ion binding"/>
    <property type="evidence" value="ECO:0007669"/>
    <property type="project" value="InterPro"/>
</dbReference>
<evidence type="ECO:0000313" key="6">
    <source>
        <dbReference type="EMBL" id="EFQ92997.1"/>
    </source>
</evidence>
<dbReference type="PANTHER" id="PTHR24305">
    <property type="entry name" value="CYTOCHROME P450"/>
    <property type="match status" value="1"/>
</dbReference>
<dbReference type="EMBL" id="GL534032">
    <property type="protein sequence ID" value="EFQ92997.1"/>
    <property type="molecule type" value="Genomic_DNA"/>
</dbReference>
<feature type="binding site" description="axial binding residue" evidence="5">
    <location>
        <position position="454"/>
    </location>
    <ligand>
        <name>heme</name>
        <dbReference type="ChEBI" id="CHEBI:30413"/>
    </ligand>
    <ligandPart>
        <name>Fe</name>
        <dbReference type="ChEBI" id="CHEBI:18248"/>
    </ligandPart>
</feature>
<evidence type="ECO:0000313" key="7">
    <source>
        <dbReference type="EMBL" id="EFQ93947.1"/>
    </source>
</evidence>
<dbReference type="OrthoDB" id="1470350at2759"/>
<organism evidence="8">
    <name type="scientific">Pyrenophora teres f. teres (strain 0-1)</name>
    <name type="common">Barley net blotch fungus</name>
    <name type="synonym">Drechslera teres f. teres</name>
    <dbReference type="NCBI Taxonomy" id="861557"/>
    <lineage>
        <taxon>Eukaryota</taxon>
        <taxon>Fungi</taxon>
        <taxon>Dikarya</taxon>
        <taxon>Ascomycota</taxon>
        <taxon>Pezizomycotina</taxon>
        <taxon>Dothideomycetes</taxon>
        <taxon>Pleosporomycetidae</taxon>
        <taxon>Pleosporales</taxon>
        <taxon>Pleosporineae</taxon>
        <taxon>Pleosporaceae</taxon>
        <taxon>Pyrenophora</taxon>
    </lineage>
</organism>
<dbReference type="eggNOG" id="KOG0158">
    <property type="taxonomic scope" value="Eukaryota"/>
</dbReference>
<dbReference type="EMBL" id="GL533569">
    <property type="protein sequence ID" value="EFQ93947.1"/>
    <property type="molecule type" value="Genomic_DNA"/>
</dbReference>
<dbReference type="GO" id="GO:0020037">
    <property type="term" value="F:heme binding"/>
    <property type="evidence" value="ECO:0007669"/>
    <property type="project" value="InterPro"/>
</dbReference>
<evidence type="ECO:0000256" key="1">
    <source>
        <dbReference type="ARBA" id="ARBA00001971"/>
    </source>
</evidence>
<dbReference type="HOGENOM" id="CLU_025001_1_0_1"/>
<dbReference type="KEGG" id="pte:PTT_09747"/>
<sequence length="509" mass="56335">MQIFLPLKPPIVIVGDYEEARDILMRRCPREFDRSKLLGDLLQGALPDAHIMLRTGDTFRDRRRLLQDLMSPSFLRDVAAPNIYTQACQLMKLWETKARIASGRPFDASDDIFKAALDAVFGFAFGPSWPHSALQPTMDAVDGMDELADTDADAPVAFKKGQSDEVVAATLELVAAVEKVQGTMSMKLTWALLSLMPVMRRARSVRDAYVIKALRGAVGGAYDNVGHNRRPNCNVASAVDHMVIRELKMAHDAGRRPDFFSSGMRAELFGFIVGGHDTTSTTVAWGVKYLADHAPVQDRLRAALQKACPTAMTEHRSPLAEEILAFRVPYLDAVIEEILRCGGTTPGLDREAMIDTQILGHAIPKGTTVLMLTQGPSIRSPPMRIDEHLRSATYLASVKGAGHGRSWTSHDPHVFCPDRWLVPSQDPHSEAMDQHVFDSTAGPTLAFGLGPRACWGRRLAYVELRLYLVLIVWNFHLSDCPRELSSYSSIAGITSKPKQCYVRLTTIFP</sequence>
<dbReference type="Pfam" id="PF00067">
    <property type="entry name" value="p450"/>
    <property type="match status" value="2"/>
</dbReference>
<dbReference type="InterPro" id="IPR036396">
    <property type="entry name" value="Cyt_P450_sf"/>
</dbReference>
<evidence type="ECO:0000256" key="4">
    <source>
        <dbReference type="ARBA" id="ARBA00023004"/>
    </source>
</evidence>
<dbReference type="PRINTS" id="PR00463">
    <property type="entry name" value="EP450I"/>
</dbReference>
<dbReference type="InterPro" id="IPR050121">
    <property type="entry name" value="Cytochrome_P450_monoxygenase"/>
</dbReference>
<dbReference type="AlphaFoldDB" id="E3RK03"/>
<protein>
    <recommendedName>
        <fullName evidence="9">Cytochrome P450</fullName>
    </recommendedName>
</protein>
<proteinExistence type="inferred from homology"/>
<dbReference type="GO" id="GO:0004497">
    <property type="term" value="F:monooxygenase activity"/>
    <property type="evidence" value="ECO:0007669"/>
    <property type="project" value="InterPro"/>
</dbReference>
<comment type="cofactor">
    <cofactor evidence="1 5">
        <name>heme</name>
        <dbReference type="ChEBI" id="CHEBI:30413"/>
    </cofactor>
</comment>
<dbReference type="InterPro" id="IPR001128">
    <property type="entry name" value="Cyt_P450"/>
</dbReference>
<accession>E3RK03</accession>
<reference evidence="7 8" key="1">
    <citation type="journal article" date="2010" name="Genome Biol.">
        <title>A first genome assembly of the barley fungal pathogen Pyrenophora teres f. teres.</title>
        <authorList>
            <person name="Ellwood S.R."/>
            <person name="Liu Z."/>
            <person name="Syme R.A."/>
            <person name="Lai Z."/>
            <person name="Hane J.K."/>
            <person name="Keiper F."/>
            <person name="Moffat C.S."/>
            <person name="Oliver R.P."/>
            <person name="Friesen T.L."/>
        </authorList>
    </citation>
    <scope>NUCLEOTIDE SEQUENCE [LARGE SCALE GENOMIC DNA]</scope>
    <source>
        <strain evidence="7 8">0-1</strain>
    </source>
</reference>
<dbReference type="KEGG" id="pte:PTT_08522"/>
<evidence type="ECO:0000256" key="3">
    <source>
        <dbReference type="ARBA" id="ARBA00022723"/>
    </source>
</evidence>
<dbReference type="SUPFAM" id="SSF48264">
    <property type="entry name" value="Cytochrome P450"/>
    <property type="match status" value="1"/>
</dbReference>
<gene>
    <name evidence="7" type="ORF">PTT_08522</name>
    <name evidence="6" type="ORF">PTT_09747</name>
</gene>
<dbReference type="GO" id="GO:0016705">
    <property type="term" value="F:oxidoreductase activity, acting on paired donors, with incorporation or reduction of molecular oxygen"/>
    <property type="evidence" value="ECO:0007669"/>
    <property type="project" value="InterPro"/>
</dbReference>